<dbReference type="Gene3D" id="1.10.10.690">
    <property type="entry name" value="YidB-like"/>
    <property type="match status" value="1"/>
</dbReference>
<evidence type="ECO:0000313" key="2">
    <source>
        <dbReference type="Proteomes" id="UP000656881"/>
    </source>
</evidence>
<dbReference type="RefSeq" id="WP_164327018.1">
    <property type="nucleotide sequence ID" value="NZ_BMNG01000004.1"/>
</dbReference>
<dbReference type="Pfam" id="PF20159">
    <property type="entry name" value="YidB"/>
    <property type="match status" value="1"/>
</dbReference>
<gene>
    <name evidence="1" type="ORF">GCM10012286_22670</name>
</gene>
<protein>
    <submittedName>
        <fullName evidence="1">Uncharacterized protein</fullName>
    </submittedName>
</protein>
<organism evidence="1 2">
    <name type="scientific">Streptomyces lasiicapitis</name>
    <dbReference type="NCBI Taxonomy" id="1923961"/>
    <lineage>
        <taxon>Bacteria</taxon>
        <taxon>Bacillati</taxon>
        <taxon>Actinomycetota</taxon>
        <taxon>Actinomycetes</taxon>
        <taxon>Kitasatosporales</taxon>
        <taxon>Streptomycetaceae</taxon>
        <taxon>Streptomyces</taxon>
    </lineage>
</organism>
<proteinExistence type="predicted"/>
<dbReference type="InterPro" id="IPR045372">
    <property type="entry name" value="YidB"/>
</dbReference>
<dbReference type="SUPFAM" id="SSF140804">
    <property type="entry name" value="YidB-like"/>
    <property type="match status" value="1"/>
</dbReference>
<reference evidence="2" key="1">
    <citation type="journal article" date="2019" name="Int. J. Syst. Evol. Microbiol.">
        <title>The Global Catalogue of Microorganisms (GCM) 10K type strain sequencing project: providing services to taxonomists for standard genome sequencing and annotation.</title>
        <authorList>
            <consortium name="The Broad Institute Genomics Platform"/>
            <consortium name="The Broad Institute Genome Sequencing Center for Infectious Disease"/>
            <person name="Wu L."/>
            <person name="Ma J."/>
        </authorList>
    </citation>
    <scope>NUCLEOTIDE SEQUENCE [LARGE SCALE GENOMIC DNA]</scope>
    <source>
        <strain evidence="2">CGMCC 4.7349</strain>
    </source>
</reference>
<keyword evidence="2" id="KW-1185">Reference proteome</keyword>
<sequence>MAAFEAPASPLEQLLIATLYDGSGVGAAVEELRQAGLGDKLDSWLGAGENLPLSADELSKALGGSLERIAVVTGSSADVVAQKVAELLPVTVDSVSPNGELPS</sequence>
<comment type="caution">
    <text evidence="1">The sequence shown here is derived from an EMBL/GenBank/DDBJ whole genome shotgun (WGS) entry which is preliminary data.</text>
</comment>
<dbReference type="EMBL" id="BMNG01000004">
    <property type="protein sequence ID" value="GGO42000.1"/>
    <property type="molecule type" value="Genomic_DNA"/>
</dbReference>
<dbReference type="Proteomes" id="UP000656881">
    <property type="component" value="Unassembled WGS sequence"/>
</dbReference>
<dbReference type="InterPro" id="IPR027405">
    <property type="entry name" value="YidB-like"/>
</dbReference>
<accession>A0ABQ2LQT3</accession>
<name>A0ABQ2LQT3_9ACTN</name>
<evidence type="ECO:0000313" key="1">
    <source>
        <dbReference type="EMBL" id="GGO42000.1"/>
    </source>
</evidence>